<evidence type="ECO:0000313" key="2">
    <source>
        <dbReference type="Proteomes" id="UP001341840"/>
    </source>
</evidence>
<dbReference type="EMBL" id="JASCZI010120854">
    <property type="protein sequence ID" value="MED6155976.1"/>
    <property type="molecule type" value="Genomic_DNA"/>
</dbReference>
<evidence type="ECO:0000313" key="1">
    <source>
        <dbReference type="EMBL" id="MED6155976.1"/>
    </source>
</evidence>
<reference evidence="1 2" key="1">
    <citation type="journal article" date="2023" name="Plants (Basel)">
        <title>Bridging the Gap: Combining Genomics and Transcriptomics Approaches to Understand Stylosanthes scabra, an Orphan Legume from the Brazilian Caatinga.</title>
        <authorList>
            <person name="Ferreira-Neto J.R.C."/>
            <person name="da Silva M.D."/>
            <person name="Binneck E."/>
            <person name="de Melo N.F."/>
            <person name="da Silva R.H."/>
            <person name="de Melo A.L.T.M."/>
            <person name="Pandolfi V."/>
            <person name="Bustamante F.O."/>
            <person name="Brasileiro-Vidal A.C."/>
            <person name="Benko-Iseppon A.M."/>
        </authorList>
    </citation>
    <scope>NUCLEOTIDE SEQUENCE [LARGE SCALE GENOMIC DNA]</scope>
    <source>
        <tissue evidence="1">Leaves</tissue>
    </source>
</reference>
<protein>
    <submittedName>
        <fullName evidence="1">Uncharacterized protein</fullName>
    </submittedName>
</protein>
<keyword evidence="2" id="KW-1185">Reference proteome</keyword>
<sequence length="109" mass="12181">MRMKLGSSKALRTSRKISAMIEQQEGDFMTKHPFSAFNFLPLSSASPQNGLMERTILRADLGANSDEDVHFVHHVMKLVWMAVMLSRVSVDLMERGTRLIVVGAVGESF</sequence>
<accession>A0ABU6U4E1</accession>
<dbReference type="Proteomes" id="UP001341840">
    <property type="component" value="Unassembled WGS sequence"/>
</dbReference>
<proteinExistence type="predicted"/>
<organism evidence="1 2">
    <name type="scientific">Stylosanthes scabra</name>
    <dbReference type="NCBI Taxonomy" id="79078"/>
    <lineage>
        <taxon>Eukaryota</taxon>
        <taxon>Viridiplantae</taxon>
        <taxon>Streptophyta</taxon>
        <taxon>Embryophyta</taxon>
        <taxon>Tracheophyta</taxon>
        <taxon>Spermatophyta</taxon>
        <taxon>Magnoliopsida</taxon>
        <taxon>eudicotyledons</taxon>
        <taxon>Gunneridae</taxon>
        <taxon>Pentapetalae</taxon>
        <taxon>rosids</taxon>
        <taxon>fabids</taxon>
        <taxon>Fabales</taxon>
        <taxon>Fabaceae</taxon>
        <taxon>Papilionoideae</taxon>
        <taxon>50 kb inversion clade</taxon>
        <taxon>dalbergioids sensu lato</taxon>
        <taxon>Dalbergieae</taxon>
        <taxon>Pterocarpus clade</taxon>
        <taxon>Stylosanthes</taxon>
    </lineage>
</organism>
<name>A0ABU6U4E1_9FABA</name>
<comment type="caution">
    <text evidence="1">The sequence shown here is derived from an EMBL/GenBank/DDBJ whole genome shotgun (WGS) entry which is preliminary data.</text>
</comment>
<gene>
    <name evidence="1" type="ORF">PIB30_010619</name>
</gene>